<dbReference type="Pfam" id="PF00150">
    <property type="entry name" value="Cellulase"/>
    <property type="match status" value="1"/>
</dbReference>
<evidence type="ECO:0000256" key="2">
    <source>
        <dbReference type="ARBA" id="ARBA00022801"/>
    </source>
</evidence>
<evidence type="ECO:0000256" key="4">
    <source>
        <dbReference type="SAM" id="MobiDB-lite"/>
    </source>
</evidence>
<dbReference type="PANTHER" id="PTHR31297:SF13">
    <property type="entry name" value="PUTATIVE-RELATED"/>
    <property type="match status" value="1"/>
</dbReference>
<keyword evidence="2" id="KW-0378">Hydrolase</keyword>
<dbReference type="AlphaFoldDB" id="A0A8H5M288"/>
<dbReference type="GO" id="GO:0008422">
    <property type="term" value="F:beta-glucosidase activity"/>
    <property type="evidence" value="ECO:0007669"/>
    <property type="project" value="TreeGrafter"/>
</dbReference>
<evidence type="ECO:0000256" key="1">
    <source>
        <dbReference type="ARBA" id="ARBA00005641"/>
    </source>
</evidence>
<evidence type="ECO:0000313" key="7">
    <source>
        <dbReference type="Proteomes" id="UP000565441"/>
    </source>
</evidence>
<feature type="domain" description="Glycoside hydrolase family 5" evidence="5">
    <location>
        <begin position="643"/>
        <end position="916"/>
    </location>
</feature>
<dbReference type="FunFam" id="3.20.20.80:FF:000130">
    <property type="entry name" value="Endoglucanase C"/>
    <property type="match status" value="1"/>
</dbReference>
<dbReference type="SUPFAM" id="SSF51445">
    <property type="entry name" value="(Trans)glycosidases"/>
    <property type="match status" value="1"/>
</dbReference>
<comment type="similarity">
    <text evidence="1">Belongs to the glycosyl hydrolase 5 (cellulase A) family.</text>
</comment>
<dbReference type="Gene3D" id="3.20.20.80">
    <property type="entry name" value="Glycosidases"/>
    <property type="match status" value="1"/>
</dbReference>
<name>A0A8H5M288_9AGAR</name>
<dbReference type="OrthoDB" id="1887033at2759"/>
<keyword evidence="3" id="KW-0326">Glycosidase</keyword>
<dbReference type="InterPro" id="IPR001547">
    <property type="entry name" value="Glyco_hydro_5"/>
</dbReference>
<feature type="compositionally biased region" description="Polar residues" evidence="4">
    <location>
        <begin position="171"/>
        <end position="180"/>
    </location>
</feature>
<dbReference type="InterPro" id="IPR017853">
    <property type="entry name" value="GH"/>
</dbReference>
<comment type="caution">
    <text evidence="6">The sequence shown here is derived from an EMBL/GenBank/DDBJ whole genome shotgun (WGS) entry which is preliminary data.</text>
</comment>
<feature type="region of interest" description="Disordered" evidence="4">
    <location>
        <begin position="153"/>
        <end position="194"/>
    </location>
</feature>
<evidence type="ECO:0000256" key="3">
    <source>
        <dbReference type="ARBA" id="ARBA00023295"/>
    </source>
</evidence>
<dbReference type="GO" id="GO:0005576">
    <property type="term" value="C:extracellular region"/>
    <property type="evidence" value="ECO:0007669"/>
    <property type="project" value="TreeGrafter"/>
</dbReference>
<evidence type="ECO:0000259" key="5">
    <source>
        <dbReference type="Pfam" id="PF00150"/>
    </source>
</evidence>
<organism evidence="6 7">
    <name type="scientific">Tricholomella constricta</name>
    <dbReference type="NCBI Taxonomy" id="117010"/>
    <lineage>
        <taxon>Eukaryota</taxon>
        <taxon>Fungi</taxon>
        <taxon>Dikarya</taxon>
        <taxon>Basidiomycota</taxon>
        <taxon>Agaricomycotina</taxon>
        <taxon>Agaricomycetes</taxon>
        <taxon>Agaricomycetidae</taxon>
        <taxon>Agaricales</taxon>
        <taxon>Tricholomatineae</taxon>
        <taxon>Lyophyllaceae</taxon>
        <taxon>Tricholomella</taxon>
    </lineage>
</organism>
<gene>
    <name evidence="6" type="ORF">D9615_007637</name>
</gene>
<feature type="compositionally biased region" description="Pro residues" evidence="4">
    <location>
        <begin position="153"/>
        <end position="169"/>
    </location>
</feature>
<sequence>MTEPHNSPSLHVHGHDQMEGVETSPAPGCQPSSVSSQSRPSQHDERRKASATLAGVMMPHLEALKYLDSLVDASYYALEADASILSESMNNRPTPNFRPPPSPVPPELMALVNNQVTYTSKMKETMEKLKGTARAILEFVLAGKEPIIAFPSNPSPAGAPPPIPFPAPRPTESSRVTTRPNAPPMSPSLVAAAPPPQRMQTLPDIFPHLDPFLLSASVRHELPPSEIWKLDRRHCAVVRNTNLDGVLPTTTSAPVASSSAQPITTNLDLQRFPTLSALLIPLSAYFRILLLSLSFVLRGLPSSDAASYPRLTHAAGATGAYFARLVELSEWYEWPAVLSYHMAFHERRRLKMAAAMRESVRPGVYMWAEGIEGWEKPDQELMALFLVGWEKARNVARNLNGTPGTSQSAGGVGAGTGTGTGTGQMAGVGGGVGTSSVAATVTATPVTRPATTTAASGATGMAKVKARRKRRYEKVVTTSSSLEQNGESPGILSFQYSSDLGPATILHTNTPTLGKDKIRLAARSPTSDRLRIDCTDISKDHSTKIVDEKGSEVVLRGAGLGGWMIPVVTRRCVPASGPLFPERATACLLSPPRFDSFQINGGDDANFGFPGCEFQIREALAEVLGEKKAEFFFDKFLENFFAEEDARFFKSLGLNCIRIAVNYHHFEDDENPRIIKADAFKHLDRAIAACAAHSVYTIIDLHSAPGGQSGGWHADAGTHLPAFWRHKDFQDRVVWLWTQLATRYKDSPWVAGYNVLNEPADPTPRAQGLVRLYDRVVKAVREEVGDVRHILFLDGNMFATDFSGFPEDVKDGARWPNAAFAIHDYAVEGFPGERGEKHKGTPEEVAVIRQKYERKRSWMDERGLCVWNGEWGPVYARREYEGDETDNINARREGVLRDQLGIYKADKLSWSIWLYKDIGFQGMVYVSRETPYMQHFRSFLARKHRLAVDAWGKDDTHVKHVYAPIEALIRDSVADVEHLKLYPPLWSVQERVTRISRTILVAEFLVREWAELFRGMGEERLEELAKSFRFENCEKREGLNRALREHAGVDPQ</sequence>
<dbReference type="PANTHER" id="PTHR31297">
    <property type="entry name" value="GLUCAN ENDO-1,6-BETA-GLUCOSIDASE B"/>
    <property type="match status" value="1"/>
</dbReference>
<dbReference type="GO" id="GO:0009251">
    <property type="term" value="P:glucan catabolic process"/>
    <property type="evidence" value="ECO:0007669"/>
    <property type="project" value="TreeGrafter"/>
</dbReference>
<dbReference type="EMBL" id="JAACJP010000021">
    <property type="protein sequence ID" value="KAF5378142.1"/>
    <property type="molecule type" value="Genomic_DNA"/>
</dbReference>
<accession>A0A8H5M288</accession>
<feature type="region of interest" description="Disordered" evidence="4">
    <location>
        <begin position="1"/>
        <end position="49"/>
    </location>
</feature>
<reference evidence="6 7" key="1">
    <citation type="journal article" date="2020" name="ISME J.">
        <title>Uncovering the hidden diversity of litter-decomposition mechanisms in mushroom-forming fungi.</title>
        <authorList>
            <person name="Floudas D."/>
            <person name="Bentzer J."/>
            <person name="Ahren D."/>
            <person name="Johansson T."/>
            <person name="Persson P."/>
            <person name="Tunlid A."/>
        </authorList>
    </citation>
    <scope>NUCLEOTIDE SEQUENCE [LARGE SCALE GENOMIC DNA]</scope>
    <source>
        <strain evidence="6 7">CBS 661.87</strain>
    </source>
</reference>
<proteinExistence type="inferred from homology"/>
<keyword evidence="7" id="KW-1185">Reference proteome</keyword>
<protein>
    <recommendedName>
        <fullName evidence="5">Glycoside hydrolase family 5 domain-containing protein</fullName>
    </recommendedName>
</protein>
<feature type="compositionally biased region" description="Low complexity" evidence="4">
    <location>
        <begin position="30"/>
        <end position="40"/>
    </location>
</feature>
<dbReference type="GO" id="GO:0009986">
    <property type="term" value="C:cell surface"/>
    <property type="evidence" value="ECO:0007669"/>
    <property type="project" value="TreeGrafter"/>
</dbReference>
<dbReference type="InterPro" id="IPR050386">
    <property type="entry name" value="Glycosyl_hydrolase_5"/>
</dbReference>
<evidence type="ECO:0000313" key="6">
    <source>
        <dbReference type="EMBL" id="KAF5378142.1"/>
    </source>
</evidence>
<dbReference type="Proteomes" id="UP000565441">
    <property type="component" value="Unassembled WGS sequence"/>
</dbReference>